<name>A0A6P5A990_BRABE</name>
<dbReference type="KEGG" id="bbel:109480537"/>
<evidence type="ECO:0000259" key="2">
    <source>
        <dbReference type="Pfam" id="PF01370"/>
    </source>
</evidence>
<dbReference type="InterPro" id="IPR036291">
    <property type="entry name" value="NAD(P)-bd_dom_sf"/>
</dbReference>
<evidence type="ECO:0000313" key="3">
    <source>
        <dbReference type="Proteomes" id="UP000515135"/>
    </source>
</evidence>
<sequence>MPWSSLVLMLAAALARGGGTDNARRRILVFGGNGFIGAATVEKLIQQGKNDVTVVSRGNWYWDSATRVKPHVRQIVCDRQKGVGTCQDLISAVREPGVRFDAVIDFSCYSGDQMRQSIGLLGVRAGLYVYISTDSVYEVCTKDHPGPTLETDDQRPANTAEQFRLNRLDDYGNRKLEAEEVLRGTKGLPWVFLRIPDVVGSRDGTRRWWLYQLWVRLHDIVPVHLPPKVANLDISLVQVEDVATAILDVIDGGVKVHNQAFNLAFRETLTLRKVLRDMGRQMGVLNVNFNHNPDREMYLYPTVWKGPLSITKAEEYLRWTPMSWEQAVKVNCQFYDSVMTSDKFAQEKSKLLQTFFSTFALDVTKSRAIANRLKTVYGIKMENYVPWYRDEL</sequence>
<reference evidence="4" key="1">
    <citation type="submission" date="2025-08" db="UniProtKB">
        <authorList>
            <consortium name="RefSeq"/>
        </authorList>
    </citation>
    <scope>IDENTIFICATION</scope>
    <source>
        <tissue evidence="4">Gonad</tissue>
    </source>
</reference>
<dbReference type="PANTHER" id="PTHR43725">
    <property type="entry name" value="UDP-GLUCOSE 4-EPIMERASE"/>
    <property type="match status" value="1"/>
</dbReference>
<dbReference type="InterPro" id="IPR001509">
    <property type="entry name" value="Epimerase_deHydtase"/>
</dbReference>
<evidence type="ECO:0000256" key="1">
    <source>
        <dbReference type="SAM" id="SignalP"/>
    </source>
</evidence>
<dbReference type="PANTHER" id="PTHR43725:SF32">
    <property type="entry name" value="NAD-DEPENDENT EPIMERASE_DEHYDRATASE DOMAIN-CONTAINING PROTEIN"/>
    <property type="match status" value="1"/>
</dbReference>
<dbReference type="GO" id="GO:0003978">
    <property type="term" value="F:UDP-glucose 4-epimerase activity"/>
    <property type="evidence" value="ECO:0007669"/>
    <property type="project" value="TreeGrafter"/>
</dbReference>
<dbReference type="Pfam" id="PF01370">
    <property type="entry name" value="Epimerase"/>
    <property type="match status" value="1"/>
</dbReference>
<dbReference type="OrthoDB" id="16464at2759"/>
<protein>
    <submittedName>
        <fullName evidence="4">Uncharacterized protein LOC109480537</fullName>
    </submittedName>
</protein>
<feature type="domain" description="NAD-dependent epimerase/dehydratase" evidence="2">
    <location>
        <begin position="27"/>
        <end position="263"/>
    </location>
</feature>
<keyword evidence="3" id="KW-1185">Reference proteome</keyword>
<dbReference type="Gene3D" id="3.40.50.720">
    <property type="entry name" value="NAD(P)-binding Rossmann-like Domain"/>
    <property type="match status" value="1"/>
</dbReference>
<feature type="signal peptide" evidence="1">
    <location>
        <begin position="1"/>
        <end position="17"/>
    </location>
</feature>
<dbReference type="Proteomes" id="UP000515135">
    <property type="component" value="Unplaced"/>
</dbReference>
<dbReference type="RefSeq" id="XP_019638316.1">
    <property type="nucleotide sequence ID" value="XM_019782757.1"/>
</dbReference>
<keyword evidence="1" id="KW-0732">Signal</keyword>
<accession>A0A6P5A990</accession>
<evidence type="ECO:0000313" key="4">
    <source>
        <dbReference type="RefSeq" id="XP_019638316.1"/>
    </source>
</evidence>
<proteinExistence type="predicted"/>
<gene>
    <name evidence="4" type="primary">LOC109480537</name>
</gene>
<dbReference type="GeneID" id="109480537"/>
<dbReference type="GO" id="GO:0005996">
    <property type="term" value="P:monosaccharide metabolic process"/>
    <property type="evidence" value="ECO:0007669"/>
    <property type="project" value="TreeGrafter"/>
</dbReference>
<dbReference type="GO" id="GO:0005829">
    <property type="term" value="C:cytosol"/>
    <property type="evidence" value="ECO:0007669"/>
    <property type="project" value="TreeGrafter"/>
</dbReference>
<dbReference type="AlphaFoldDB" id="A0A6P5A990"/>
<feature type="chain" id="PRO_5028213547" evidence="1">
    <location>
        <begin position="18"/>
        <end position="392"/>
    </location>
</feature>
<dbReference type="SUPFAM" id="SSF51735">
    <property type="entry name" value="NAD(P)-binding Rossmann-fold domains"/>
    <property type="match status" value="1"/>
</dbReference>
<organism evidence="3 4">
    <name type="scientific">Branchiostoma belcheri</name>
    <name type="common">Amphioxus</name>
    <dbReference type="NCBI Taxonomy" id="7741"/>
    <lineage>
        <taxon>Eukaryota</taxon>
        <taxon>Metazoa</taxon>
        <taxon>Chordata</taxon>
        <taxon>Cephalochordata</taxon>
        <taxon>Leptocardii</taxon>
        <taxon>Amphioxiformes</taxon>
        <taxon>Branchiostomatidae</taxon>
        <taxon>Branchiostoma</taxon>
    </lineage>
</organism>